<keyword evidence="1" id="KW-0378">Hydrolase</keyword>
<dbReference type="Proteomes" id="UP000245626">
    <property type="component" value="Unassembled WGS sequence"/>
</dbReference>
<reference evidence="1 2" key="1">
    <citation type="journal article" date="2018" name="Mol. Biol. Evol.">
        <title>Broad Genomic Sampling Reveals a Smut Pathogenic Ancestry of the Fungal Clade Ustilaginomycotina.</title>
        <authorList>
            <person name="Kijpornyongpan T."/>
            <person name="Mondo S.J."/>
            <person name="Barry K."/>
            <person name="Sandor L."/>
            <person name="Lee J."/>
            <person name="Lipzen A."/>
            <person name="Pangilinan J."/>
            <person name="LaButti K."/>
            <person name="Hainaut M."/>
            <person name="Henrissat B."/>
            <person name="Grigoriev I.V."/>
            <person name="Spatafora J.W."/>
            <person name="Aime M.C."/>
        </authorList>
    </citation>
    <scope>NUCLEOTIDE SEQUENCE [LARGE SCALE GENOMIC DNA]</scope>
    <source>
        <strain evidence="1 2">SA 807</strain>
    </source>
</reference>
<accession>A0ACD0NQ27</accession>
<evidence type="ECO:0000313" key="2">
    <source>
        <dbReference type="Proteomes" id="UP000245626"/>
    </source>
</evidence>
<proteinExistence type="predicted"/>
<sequence>MGKSSKTERGASKGLDEMMQSPEFHVSRLANFFYLLSFSPEMVSPLTSPRRFLTHPIVLYVVGTFSAMVAGVAIPSLDLLSGYWTNGLTEGGADSSSIRDISVKAAWLVTVVGAVAFVLSWSFLTSFSMASDELSQRMRKVYIYSTLSQDTSYFDSHGAGEISTRASKDIETVRTSFGEKLGYVVWAGSTVVSAICIAFSRDAILAGVLFSTIPFTFIVFGVLGWLNELADEPVNRLQDHTSSYLEQVLSSVRLIQSFGIESSIVKRLDESLLRPLERSRLVKSLVRSLEMSSVYFVLIVSYGVAIWWGSRQIVERGLGVGTVVTVFWNFINSIFSFSIVVPHLASLLESLSVLRQIRDSIEREPLIDVRDPKGITFSPRKEEGDGFPDNGSSSSAQGSSLPMSLFEPSLELVDVTFAYPSRPNVASLSNVTVKAHAGKVTALVGASGSGKSTIASLLIREYDPTTSNLINGVRAEGKKGDLESQSGKKKNKKERAEVAGEDKDEAEEPFGSKGLVMGSGEVRLSGRNLKEYNLRWLRSQVATVQQHPQIFTASIFENVAAGLDGTAWEYRPDLDGSAERVGIIREMAREALEKAQALDFVEKLPLGMDTIVSGGSGSLLSGGQKQRLAIARALIRKPKILCLDEATSALDSSTEAKIQEVLELEQRERGMTVIVIAHRLSTVRNADQIIVMERGKVVEMGDHDFLVNESKNGTYRGFVNRHSNQEEAERDDQNGLISEFASTYADGMSEYSDLREKSTRHLGASADMDRQVGRPIAASLNLPIVRRDSNQTSHVASINLRQLRLQSHSPKMVGEVAPSSPPIPQSREESGEGRLDRGRDSSPLKVFTSVYLRGQSLYFALGFFGAICNGAILVIVAWMIGRGIETLSIQGDDRRLRTQADQWALYYFILALSSVLVVTLNSYLLEAASEKMATRIKLDGLKALLRQEIGFFDKKENRSGGLSSALDSHPSNVAAATGLVTNQIVISLGNLLGSVILALSLSWKVSLPLLAPISALLFSGWLNVVMLDKYEEKVRKPAQDAAAYISEVVTAIRTVMALGRERQVMRVFEKETRPADGRFRILLLGGVGFAMAQATLYWMTALIFYWGGTRFAKGEIGIKQLYSALEGMIIAGLAAGRIFTYGQDLARATSSFKSFAYWLSREPEVATSSPPEAKGSLAVQPFGEKDIVLSGVEMFYPERKEKAAITGLNLHIKQGQSVAFCGTSGGGKSTILSLLERFYEPSQGSIAYGGKDIRDIPIREWRSKIGLVSQDPVLYNGSIRWNIALGALDPESVTMEEIESVCREACILDFIRSLPQGFETDIGLRGGRLSGGQKQRICIARALLRKPDILLLDEATSALDPESEVQVQKALDMASRGRTTITVAHRLSTIRDADLICVVHEGRIVEKGSHSALVSNKGMYFDLVRAQL</sequence>
<gene>
    <name evidence="1" type="ORF">IE53DRAFT_389896</name>
</gene>
<protein>
    <submittedName>
        <fullName evidence="1">P-loop containing nucleoside triphosphate hydrolase protein</fullName>
    </submittedName>
</protein>
<dbReference type="EMBL" id="KZ820301">
    <property type="protein sequence ID" value="PWN47942.1"/>
    <property type="molecule type" value="Genomic_DNA"/>
</dbReference>
<organism evidence="1 2">
    <name type="scientific">Violaceomyces palustris</name>
    <dbReference type="NCBI Taxonomy" id="1673888"/>
    <lineage>
        <taxon>Eukaryota</taxon>
        <taxon>Fungi</taxon>
        <taxon>Dikarya</taxon>
        <taxon>Basidiomycota</taxon>
        <taxon>Ustilaginomycotina</taxon>
        <taxon>Ustilaginomycetes</taxon>
        <taxon>Violaceomycetales</taxon>
        <taxon>Violaceomycetaceae</taxon>
        <taxon>Violaceomyces</taxon>
    </lineage>
</organism>
<keyword evidence="2" id="KW-1185">Reference proteome</keyword>
<name>A0ACD0NQ27_9BASI</name>
<evidence type="ECO:0000313" key="1">
    <source>
        <dbReference type="EMBL" id="PWN47942.1"/>
    </source>
</evidence>